<gene>
    <name evidence="1" type="ORF">AWJ14_03985</name>
</gene>
<evidence type="ECO:0000313" key="2">
    <source>
        <dbReference type="Proteomes" id="UP000094795"/>
    </source>
</evidence>
<organism evidence="1 2">
    <name type="scientific">Hoeflea olei</name>
    <dbReference type="NCBI Taxonomy" id="1480615"/>
    <lineage>
        <taxon>Bacteria</taxon>
        <taxon>Pseudomonadati</taxon>
        <taxon>Pseudomonadota</taxon>
        <taxon>Alphaproteobacteria</taxon>
        <taxon>Hyphomicrobiales</taxon>
        <taxon>Rhizobiaceae</taxon>
        <taxon>Hoeflea</taxon>
    </lineage>
</organism>
<sequence>MKKLEEIVSLVPDLNRADLDRWLRDALIEAEEREGGPRLSDLQVARVQLICALRYDMDVEEETLPVVLDLIDQLHATRERLFRLSQAVLAQDEEVRDAVLTMLGRSGARR</sequence>
<dbReference type="STRING" id="1480615.AWJ14_03985"/>
<dbReference type="Proteomes" id="UP000094795">
    <property type="component" value="Unassembled WGS sequence"/>
</dbReference>
<reference evidence="1 2" key="1">
    <citation type="submission" date="2015-12" db="EMBL/GenBank/DDBJ databases">
        <authorList>
            <person name="Shamseldin A."/>
            <person name="Moawad H."/>
            <person name="Abd El-Rahim W.M."/>
            <person name="Sadowsky M.J."/>
        </authorList>
    </citation>
    <scope>NUCLEOTIDE SEQUENCE [LARGE SCALE GENOMIC DNA]</scope>
    <source>
        <strain evidence="1 2">JC234</strain>
    </source>
</reference>
<protein>
    <recommendedName>
        <fullName evidence="3">Chaperone modulatory protein CbpM</fullName>
    </recommendedName>
</protein>
<evidence type="ECO:0000313" key="1">
    <source>
        <dbReference type="EMBL" id="OCW57958.1"/>
    </source>
</evidence>
<comment type="caution">
    <text evidence="1">The sequence shown here is derived from an EMBL/GenBank/DDBJ whole genome shotgun (WGS) entry which is preliminary data.</text>
</comment>
<evidence type="ECO:0008006" key="3">
    <source>
        <dbReference type="Google" id="ProtNLM"/>
    </source>
</evidence>
<dbReference type="OrthoDB" id="9800876at2"/>
<dbReference type="AlphaFoldDB" id="A0A1C1YWS5"/>
<proteinExistence type="predicted"/>
<keyword evidence="2" id="KW-1185">Reference proteome</keyword>
<name>A0A1C1YWS5_9HYPH</name>
<accession>A0A1C1YWS5</accession>
<dbReference type="Gene3D" id="1.10.1660.10">
    <property type="match status" value="1"/>
</dbReference>
<dbReference type="RefSeq" id="WP_066178441.1">
    <property type="nucleotide sequence ID" value="NZ_LQZT01000012.1"/>
</dbReference>
<dbReference type="EMBL" id="LQZT01000012">
    <property type="protein sequence ID" value="OCW57958.1"/>
    <property type="molecule type" value="Genomic_DNA"/>
</dbReference>